<dbReference type="InterPro" id="IPR014729">
    <property type="entry name" value="Rossmann-like_a/b/a_fold"/>
</dbReference>
<dbReference type="Proteomes" id="UP000243515">
    <property type="component" value="Unassembled WGS sequence"/>
</dbReference>
<evidence type="ECO:0000256" key="10">
    <source>
        <dbReference type="RuleBase" id="RU363039"/>
    </source>
</evidence>
<dbReference type="PANTHER" id="PTHR43326:SF1">
    <property type="entry name" value="METHIONINE--TRNA LIGASE, MITOCHONDRIAL"/>
    <property type="match status" value="1"/>
</dbReference>
<dbReference type="InterPro" id="IPR023457">
    <property type="entry name" value="Met-tRNA_synth_2"/>
</dbReference>
<evidence type="ECO:0000313" key="13">
    <source>
        <dbReference type="Proteomes" id="UP000243515"/>
    </source>
</evidence>
<evidence type="ECO:0000256" key="7">
    <source>
        <dbReference type="ARBA" id="ARBA00023146"/>
    </source>
</evidence>
<keyword evidence="13" id="KW-1185">Reference proteome</keyword>
<evidence type="ECO:0000256" key="8">
    <source>
        <dbReference type="ARBA" id="ARBA00047364"/>
    </source>
</evidence>
<comment type="caution">
    <text evidence="12">The sequence shown here is derived from an EMBL/GenBank/DDBJ whole genome shotgun (WGS) entry which is preliminary data.</text>
</comment>
<dbReference type="InterPro" id="IPR015413">
    <property type="entry name" value="Methionyl/Leucyl_tRNA_Synth"/>
</dbReference>
<dbReference type="SUPFAM" id="SSF47323">
    <property type="entry name" value="Anticodon-binding domain of a subclass of class I aminoacyl-tRNA synthetases"/>
    <property type="match status" value="1"/>
</dbReference>
<evidence type="ECO:0000256" key="2">
    <source>
        <dbReference type="ARBA" id="ARBA00012838"/>
    </source>
</evidence>
<dbReference type="PANTHER" id="PTHR43326">
    <property type="entry name" value="METHIONYL-TRNA SYNTHETASE"/>
    <property type="match status" value="1"/>
</dbReference>
<dbReference type="EC" id="6.1.1.10" evidence="2"/>
<dbReference type="CDD" id="cd00814">
    <property type="entry name" value="MetRS_core"/>
    <property type="match status" value="1"/>
</dbReference>
<dbReference type="GO" id="GO:0005739">
    <property type="term" value="C:mitochondrion"/>
    <property type="evidence" value="ECO:0007669"/>
    <property type="project" value="UniProtKB-ARBA"/>
</dbReference>
<dbReference type="SUPFAM" id="SSF52374">
    <property type="entry name" value="Nucleotidylyl transferase"/>
    <property type="match status" value="1"/>
</dbReference>
<dbReference type="CDD" id="cd07957">
    <property type="entry name" value="Anticodon_Ia_Met"/>
    <property type="match status" value="1"/>
</dbReference>
<evidence type="ECO:0000259" key="11">
    <source>
        <dbReference type="Pfam" id="PF09334"/>
    </source>
</evidence>
<reference evidence="12 13" key="1">
    <citation type="journal article" date="2015" name="Environ. Microbiol.">
        <title>Metagenome sequence of Elaphomyces granulatus from sporocarp tissue reveals Ascomycota ectomycorrhizal fingerprints of genome expansion and a Proteobacteria-rich microbiome.</title>
        <authorList>
            <person name="Quandt C.A."/>
            <person name="Kohler A."/>
            <person name="Hesse C.N."/>
            <person name="Sharpton T.J."/>
            <person name="Martin F."/>
            <person name="Spatafora J.W."/>
        </authorList>
    </citation>
    <scope>NUCLEOTIDE SEQUENCE [LARGE SCALE GENOMIC DNA]</scope>
    <source>
        <strain evidence="12 13">OSC145934</strain>
    </source>
</reference>
<name>A0A232LRL5_9EURO</name>
<dbReference type="Gene3D" id="1.10.730.10">
    <property type="entry name" value="Isoleucyl-tRNA Synthetase, Domain 1"/>
    <property type="match status" value="1"/>
</dbReference>
<dbReference type="PRINTS" id="PR01041">
    <property type="entry name" value="TRNASYNTHMET"/>
</dbReference>
<sequence>MTMSNTLSWASRLLSFKSSSWKCATCRNTRQFAPHQPRGLATAATTEDPRKQYYVTTPIFYVNAAPHVGHLYSMVIADVLKRWQVLLGNTNAQLLTGTDEHGMKIQRAALAAGMDTQAFCDVNCKIFADLAKAANLSHDHFIRTTDTAHKEAVQYFWEMLKLRGYLYESKHEGWYSVSDETFYPSTAVRSALDPSTGRKITISTETQKEVEWSSETNYHFRLSAFTDRLLQFYKANQFFVRPHKYMLDVIGFVAPGLRDLSVSRPVERLTWAIRVPGDETQTIYVWLDALVNYLTKAGYPFPPGQESKLGWPPDVHVIGKDIVRFHCIYWPAFLMALDLPLPRSVLVHGHWTINHEKMSKSTGNVVNPFYAIDRFSADALRFFLIYRGPRTDDADYDNKLIYRNYTKLLQKGTGNFIFRILGFAKWNLKPIIETAASGTLPTSSSQDEIYESFIKMASSRVGSHMEKLDPTEALREIMEILDKAQKYFHQSEPWNEPAQSARVVYNTCESLRIASILLQPFMPGKSAELLNLLQVDPSKRGFGAAIYGSDLTYGRNATKKPNELPFPPLLVEE</sequence>
<keyword evidence="5 10" id="KW-0067">ATP-binding</keyword>
<dbReference type="NCBIfam" id="TIGR00398">
    <property type="entry name" value="metG"/>
    <property type="match status" value="1"/>
</dbReference>
<evidence type="ECO:0000256" key="5">
    <source>
        <dbReference type="ARBA" id="ARBA00022840"/>
    </source>
</evidence>
<evidence type="ECO:0000256" key="6">
    <source>
        <dbReference type="ARBA" id="ARBA00022917"/>
    </source>
</evidence>
<gene>
    <name evidence="12" type="ORF">Egran_05430</name>
</gene>
<proteinExistence type="inferred from homology"/>
<evidence type="ECO:0000313" key="12">
    <source>
        <dbReference type="EMBL" id="OXV06803.1"/>
    </source>
</evidence>
<dbReference type="GO" id="GO:0005524">
    <property type="term" value="F:ATP binding"/>
    <property type="evidence" value="ECO:0007669"/>
    <property type="project" value="UniProtKB-KW"/>
</dbReference>
<dbReference type="Gene3D" id="2.170.220.10">
    <property type="match status" value="1"/>
</dbReference>
<organism evidence="12 13">
    <name type="scientific">Elaphomyces granulatus</name>
    <dbReference type="NCBI Taxonomy" id="519963"/>
    <lineage>
        <taxon>Eukaryota</taxon>
        <taxon>Fungi</taxon>
        <taxon>Dikarya</taxon>
        <taxon>Ascomycota</taxon>
        <taxon>Pezizomycotina</taxon>
        <taxon>Eurotiomycetes</taxon>
        <taxon>Eurotiomycetidae</taxon>
        <taxon>Eurotiales</taxon>
        <taxon>Elaphomycetaceae</taxon>
        <taxon>Elaphomyces</taxon>
    </lineage>
</organism>
<protein>
    <recommendedName>
        <fullName evidence="9">Probable methionine--tRNA ligase, mitochondrial</fullName>
        <ecNumber evidence="2">6.1.1.10</ecNumber>
    </recommendedName>
</protein>
<dbReference type="GO" id="GO:0004825">
    <property type="term" value="F:methionine-tRNA ligase activity"/>
    <property type="evidence" value="ECO:0007669"/>
    <property type="project" value="UniProtKB-EC"/>
</dbReference>
<dbReference type="AlphaFoldDB" id="A0A232LRL5"/>
<keyword evidence="4 10" id="KW-0547">Nucleotide-binding</keyword>
<dbReference type="FunFam" id="2.170.220.10:FF:000001">
    <property type="entry name" value="methionine--tRNA ligase, mitochondrial"/>
    <property type="match status" value="1"/>
</dbReference>
<dbReference type="OrthoDB" id="24670at2759"/>
<feature type="domain" description="Methionyl/Leucyl tRNA synthetase" evidence="11">
    <location>
        <begin position="53"/>
        <end position="420"/>
    </location>
</feature>
<dbReference type="Gene3D" id="3.40.50.620">
    <property type="entry name" value="HUPs"/>
    <property type="match status" value="1"/>
</dbReference>
<evidence type="ECO:0000256" key="9">
    <source>
        <dbReference type="ARBA" id="ARBA00068817"/>
    </source>
</evidence>
<dbReference type="InterPro" id="IPR014758">
    <property type="entry name" value="Met-tRNA_synth"/>
</dbReference>
<evidence type="ECO:0000256" key="4">
    <source>
        <dbReference type="ARBA" id="ARBA00022741"/>
    </source>
</evidence>
<keyword evidence="7 10" id="KW-0030">Aminoacyl-tRNA synthetase</keyword>
<dbReference type="GO" id="GO:0006431">
    <property type="term" value="P:methionyl-tRNA aminoacylation"/>
    <property type="evidence" value="ECO:0007669"/>
    <property type="project" value="InterPro"/>
</dbReference>
<dbReference type="InterPro" id="IPR009080">
    <property type="entry name" value="tRNAsynth_Ia_anticodon-bd"/>
</dbReference>
<comment type="catalytic activity">
    <reaction evidence="8">
        <text>tRNA(Met) + L-methionine + ATP = L-methionyl-tRNA(Met) + AMP + diphosphate</text>
        <dbReference type="Rhea" id="RHEA:13481"/>
        <dbReference type="Rhea" id="RHEA-COMP:9667"/>
        <dbReference type="Rhea" id="RHEA-COMP:9698"/>
        <dbReference type="ChEBI" id="CHEBI:30616"/>
        <dbReference type="ChEBI" id="CHEBI:33019"/>
        <dbReference type="ChEBI" id="CHEBI:57844"/>
        <dbReference type="ChEBI" id="CHEBI:78442"/>
        <dbReference type="ChEBI" id="CHEBI:78530"/>
        <dbReference type="ChEBI" id="CHEBI:456215"/>
        <dbReference type="EC" id="6.1.1.10"/>
    </reaction>
</comment>
<accession>A0A232LRL5</accession>
<keyword evidence="3 10" id="KW-0436">Ligase</keyword>
<evidence type="ECO:0000256" key="1">
    <source>
        <dbReference type="ARBA" id="ARBA00005594"/>
    </source>
</evidence>
<comment type="similarity">
    <text evidence="1 10">Belongs to the class-I aminoacyl-tRNA synthetase family.</text>
</comment>
<keyword evidence="6 10" id="KW-0648">Protein biosynthesis</keyword>
<dbReference type="Pfam" id="PF09334">
    <property type="entry name" value="tRNA-synt_1g"/>
    <property type="match status" value="1"/>
</dbReference>
<evidence type="ECO:0000256" key="3">
    <source>
        <dbReference type="ARBA" id="ARBA00022598"/>
    </source>
</evidence>
<dbReference type="InterPro" id="IPR041872">
    <property type="entry name" value="Anticodon_Met"/>
</dbReference>
<dbReference type="InterPro" id="IPR033911">
    <property type="entry name" value="MetRS_core"/>
</dbReference>
<dbReference type="EMBL" id="NPHW01005396">
    <property type="protein sequence ID" value="OXV06803.1"/>
    <property type="molecule type" value="Genomic_DNA"/>
</dbReference>